<name>A0A1M5XK63_9FLAO</name>
<dbReference type="EMBL" id="QOVN01000002">
    <property type="protein sequence ID" value="RXG30100.1"/>
    <property type="molecule type" value="Genomic_DNA"/>
</dbReference>
<evidence type="ECO:0000256" key="3">
    <source>
        <dbReference type="ARBA" id="ARBA00023235"/>
    </source>
</evidence>
<dbReference type="GO" id="GO:0031119">
    <property type="term" value="P:tRNA pseudouridine synthesis"/>
    <property type="evidence" value="ECO:0007669"/>
    <property type="project" value="TreeGrafter"/>
</dbReference>
<evidence type="ECO:0000313" key="8">
    <source>
        <dbReference type="EMBL" id="RXG30100.1"/>
    </source>
</evidence>
<gene>
    <name evidence="8" type="ORF">DSM01_849</name>
    <name evidence="9" type="ORF">SAMN04487999_1555</name>
</gene>
<evidence type="ECO:0000256" key="4">
    <source>
        <dbReference type="PIRSR" id="PIRSR001430-1"/>
    </source>
</evidence>
<feature type="domain" description="Pseudouridine synthase I TruA alpha/beta" evidence="7">
    <location>
        <begin position="151"/>
        <end position="255"/>
    </location>
</feature>
<dbReference type="GO" id="GO:0160147">
    <property type="term" value="F:tRNA pseudouridine(38-40) synthase activity"/>
    <property type="evidence" value="ECO:0007669"/>
    <property type="project" value="UniProtKB-EC"/>
</dbReference>
<evidence type="ECO:0000256" key="6">
    <source>
        <dbReference type="RuleBase" id="RU003792"/>
    </source>
</evidence>
<evidence type="ECO:0000313" key="9">
    <source>
        <dbReference type="EMBL" id="SHI00227.1"/>
    </source>
</evidence>
<keyword evidence="3 6" id="KW-0413">Isomerase</keyword>
<sequence length="262" mass="30261">MFKKEFFYLFKIQYLGFRYHGWQKQPDLLTVERMMQRTLKYVLGRNNFKFIAAGRTDAKVSVNATYVELILQDEPLAVNDFFKVFNDNLPQDIRLLEVIEKPKQTNIIQAPKLKEYIYLFSFGEKNHPFCAPYMVNVKGALDISLMQRGASLMQGTHDYRNYAYKATAETQTLMTIESSVIEENTLYTASFFPKHSYVFKVVGAGFKRHQVRLMMGALFDLGSGILSWEAFEKSLDGSISYKLTHIAQASGLILQEINLEEH</sequence>
<dbReference type="InterPro" id="IPR020097">
    <property type="entry name" value="PsdUridine_synth_TruA_a/b_dom"/>
</dbReference>
<evidence type="ECO:0000313" key="11">
    <source>
        <dbReference type="Proteomes" id="UP000290037"/>
    </source>
</evidence>
<dbReference type="Proteomes" id="UP000184240">
    <property type="component" value="Unassembled WGS sequence"/>
</dbReference>
<reference evidence="8 11" key="3">
    <citation type="submission" date="2018-07" db="EMBL/GenBank/DDBJ databases">
        <title>Leeuwenhoekiella genomics.</title>
        <authorList>
            <person name="Tahon G."/>
            <person name="Willems A."/>
        </authorList>
    </citation>
    <scope>NUCLEOTIDE SEQUENCE [LARGE SCALE GENOMIC DNA]</scope>
    <source>
        <strain evidence="8 11">LMG 24856</strain>
    </source>
</reference>
<dbReference type="RefSeq" id="WP_072982840.1">
    <property type="nucleotide sequence ID" value="NZ_FQXT01000003.1"/>
</dbReference>
<evidence type="ECO:0000313" key="10">
    <source>
        <dbReference type="Proteomes" id="UP000184240"/>
    </source>
</evidence>
<keyword evidence="2 6" id="KW-0819">tRNA processing</keyword>
<evidence type="ECO:0000259" key="7">
    <source>
        <dbReference type="Pfam" id="PF01416"/>
    </source>
</evidence>
<dbReference type="InterPro" id="IPR001406">
    <property type="entry name" value="PsdUridine_synth_TruA"/>
</dbReference>
<protein>
    <recommendedName>
        <fullName evidence="6">tRNA pseudouridine synthase</fullName>
        <ecNumber evidence="6">5.4.99.12</ecNumber>
    </recommendedName>
</protein>
<dbReference type="PANTHER" id="PTHR11142:SF0">
    <property type="entry name" value="TRNA PSEUDOURIDINE SYNTHASE-LIKE 1"/>
    <property type="match status" value="1"/>
</dbReference>
<dbReference type="SUPFAM" id="SSF55120">
    <property type="entry name" value="Pseudouridine synthase"/>
    <property type="match status" value="1"/>
</dbReference>
<dbReference type="PANTHER" id="PTHR11142">
    <property type="entry name" value="PSEUDOURIDYLATE SYNTHASE"/>
    <property type="match status" value="1"/>
</dbReference>
<evidence type="ECO:0000256" key="5">
    <source>
        <dbReference type="PIRSR" id="PIRSR001430-2"/>
    </source>
</evidence>
<accession>A0A1M5XK63</accession>
<dbReference type="AlphaFoldDB" id="A0A1M5XK63"/>
<proteinExistence type="inferred from homology"/>
<dbReference type="Proteomes" id="UP000290037">
    <property type="component" value="Unassembled WGS sequence"/>
</dbReference>
<dbReference type="PIRSF" id="PIRSF001430">
    <property type="entry name" value="tRNA_psdUrid_synth"/>
    <property type="match status" value="1"/>
</dbReference>
<comment type="catalytic activity">
    <reaction evidence="6">
        <text>uridine(38/39/40) in tRNA = pseudouridine(38/39/40) in tRNA</text>
        <dbReference type="Rhea" id="RHEA:22376"/>
        <dbReference type="Rhea" id="RHEA-COMP:10085"/>
        <dbReference type="Rhea" id="RHEA-COMP:10087"/>
        <dbReference type="ChEBI" id="CHEBI:65314"/>
        <dbReference type="ChEBI" id="CHEBI:65315"/>
        <dbReference type="EC" id="5.4.99.12"/>
    </reaction>
</comment>
<evidence type="ECO:0000256" key="2">
    <source>
        <dbReference type="ARBA" id="ARBA00022694"/>
    </source>
</evidence>
<evidence type="ECO:0000256" key="1">
    <source>
        <dbReference type="ARBA" id="ARBA00009375"/>
    </source>
</evidence>
<dbReference type="InterPro" id="IPR020103">
    <property type="entry name" value="PsdUridine_synth_cat_dom_sf"/>
</dbReference>
<dbReference type="InterPro" id="IPR020095">
    <property type="entry name" value="PsdUridine_synth_TruA_C"/>
</dbReference>
<dbReference type="InterPro" id="IPR020094">
    <property type="entry name" value="TruA/RsuA/RluB/E/F_N"/>
</dbReference>
<dbReference type="EC" id="5.4.99.12" evidence="6"/>
<dbReference type="EMBL" id="FQXT01000003">
    <property type="protein sequence ID" value="SHI00227.1"/>
    <property type="molecule type" value="Genomic_DNA"/>
</dbReference>
<dbReference type="OrthoDB" id="9811823at2"/>
<dbReference type="Gene3D" id="3.30.70.660">
    <property type="entry name" value="Pseudouridine synthase I, catalytic domain, C-terminal subdomain"/>
    <property type="match status" value="1"/>
</dbReference>
<dbReference type="Pfam" id="PF01416">
    <property type="entry name" value="PseudoU_synth_1"/>
    <property type="match status" value="1"/>
</dbReference>
<feature type="active site" description="Nucleophile" evidence="4">
    <location>
        <position position="57"/>
    </location>
</feature>
<dbReference type="Gene3D" id="3.30.70.580">
    <property type="entry name" value="Pseudouridine synthase I, catalytic domain, N-terminal subdomain"/>
    <property type="match status" value="1"/>
</dbReference>
<comment type="similarity">
    <text evidence="1 6">Belongs to the tRNA pseudouridine synthase TruA family.</text>
</comment>
<dbReference type="STRING" id="573501.SAMN04487999_1555"/>
<dbReference type="GO" id="GO:0003723">
    <property type="term" value="F:RNA binding"/>
    <property type="evidence" value="ECO:0007669"/>
    <property type="project" value="InterPro"/>
</dbReference>
<feature type="binding site" evidence="5">
    <location>
        <position position="116"/>
    </location>
    <ligand>
        <name>substrate</name>
    </ligand>
</feature>
<keyword evidence="11" id="KW-1185">Reference proteome</keyword>
<reference evidence="9" key="1">
    <citation type="submission" date="2016-11" db="EMBL/GenBank/DDBJ databases">
        <authorList>
            <person name="Jaros S."/>
            <person name="Januszkiewicz K."/>
            <person name="Wedrychowicz H."/>
        </authorList>
    </citation>
    <scope>NUCLEOTIDE SEQUENCE [LARGE SCALE GENOMIC DNA]</scope>
    <source>
        <strain evidence="9">DSM 19859</strain>
    </source>
</reference>
<organism evidence="9 10">
    <name type="scientific">Leeuwenhoekiella palythoae</name>
    <dbReference type="NCBI Taxonomy" id="573501"/>
    <lineage>
        <taxon>Bacteria</taxon>
        <taxon>Pseudomonadati</taxon>
        <taxon>Bacteroidota</taxon>
        <taxon>Flavobacteriia</taxon>
        <taxon>Flavobacteriales</taxon>
        <taxon>Flavobacteriaceae</taxon>
        <taxon>Leeuwenhoekiella</taxon>
    </lineage>
</organism>
<reference evidence="10" key="2">
    <citation type="submission" date="2016-11" db="EMBL/GenBank/DDBJ databases">
        <authorList>
            <person name="Varghese N."/>
            <person name="Submissions S."/>
        </authorList>
    </citation>
    <scope>NUCLEOTIDE SEQUENCE [LARGE SCALE GENOMIC DNA]</scope>
    <source>
        <strain evidence="10">DSM 19859</strain>
    </source>
</reference>